<feature type="compositionally biased region" description="Basic residues" evidence="1">
    <location>
        <begin position="115"/>
        <end position="127"/>
    </location>
</feature>
<name>A0AAD5KDV5_9FUNG</name>
<accession>A0AAD5KDV5</accession>
<sequence>MRMPQSDSEIRSRPASSRSNASSSDLVQCLTCNREFLTFQARDEHQIGGCQLSVPVQYYYPNNRRSCSVNKIITRSPENNHFYCPYCDFQTIYVDQMVDHARHCDNVKNDASRSRPPHRPTKNRRYHVSTVGRPKSPIHRNNMITVAKQELFSDDSDSDYLSDVEEEEINNIIRRIFGTLFYQNLTYTLIIFFIAFFFFMFIHFHLLPKCSDNSFAQYYVSKVKK</sequence>
<keyword evidence="2" id="KW-0472">Membrane</keyword>
<dbReference type="EMBL" id="JAIXMP010000008">
    <property type="protein sequence ID" value="KAI9268904.1"/>
    <property type="molecule type" value="Genomic_DNA"/>
</dbReference>
<reference evidence="3" key="2">
    <citation type="submission" date="2023-02" db="EMBL/GenBank/DDBJ databases">
        <authorList>
            <consortium name="DOE Joint Genome Institute"/>
            <person name="Mondo S.J."/>
            <person name="Chang Y."/>
            <person name="Wang Y."/>
            <person name="Ahrendt S."/>
            <person name="Andreopoulos W."/>
            <person name="Barry K."/>
            <person name="Beard J."/>
            <person name="Benny G.L."/>
            <person name="Blankenship S."/>
            <person name="Bonito G."/>
            <person name="Cuomo C."/>
            <person name="Desiro A."/>
            <person name="Gervers K.A."/>
            <person name="Hundley H."/>
            <person name="Kuo A."/>
            <person name="LaButti K."/>
            <person name="Lang B.F."/>
            <person name="Lipzen A."/>
            <person name="O'Donnell K."/>
            <person name="Pangilinan J."/>
            <person name="Reynolds N."/>
            <person name="Sandor L."/>
            <person name="Smith M.W."/>
            <person name="Tsang A."/>
            <person name="Grigoriev I.V."/>
            <person name="Stajich J.E."/>
            <person name="Spatafora J.W."/>
        </authorList>
    </citation>
    <scope>NUCLEOTIDE SEQUENCE</scope>
    <source>
        <strain evidence="3">RSA 2281</strain>
    </source>
</reference>
<reference evidence="3" key="1">
    <citation type="journal article" date="2022" name="IScience">
        <title>Evolution of zygomycete secretomes and the origins of terrestrial fungal ecologies.</title>
        <authorList>
            <person name="Chang Y."/>
            <person name="Wang Y."/>
            <person name="Mondo S."/>
            <person name="Ahrendt S."/>
            <person name="Andreopoulos W."/>
            <person name="Barry K."/>
            <person name="Beard J."/>
            <person name="Benny G.L."/>
            <person name="Blankenship S."/>
            <person name="Bonito G."/>
            <person name="Cuomo C."/>
            <person name="Desiro A."/>
            <person name="Gervers K.A."/>
            <person name="Hundley H."/>
            <person name="Kuo A."/>
            <person name="LaButti K."/>
            <person name="Lang B.F."/>
            <person name="Lipzen A."/>
            <person name="O'Donnell K."/>
            <person name="Pangilinan J."/>
            <person name="Reynolds N."/>
            <person name="Sandor L."/>
            <person name="Smith M.E."/>
            <person name="Tsang A."/>
            <person name="Grigoriev I.V."/>
            <person name="Stajich J.E."/>
            <person name="Spatafora J.W."/>
        </authorList>
    </citation>
    <scope>NUCLEOTIDE SEQUENCE</scope>
    <source>
        <strain evidence="3">RSA 2281</strain>
    </source>
</reference>
<comment type="caution">
    <text evidence="3">The sequence shown here is derived from an EMBL/GenBank/DDBJ whole genome shotgun (WGS) entry which is preliminary data.</text>
</comment>
<feature type="transmembrane region" description="Helical" evidence="2">
    <location>
        <begin position="184"/>
        <end position="206"/>
    </location>
</feature>
<feature type="region of interest" description="Disordered" evidence="1">
    <location>
        <begin position="107"/>
        <end position="127"/>
    </location>
</feature>
<keyword evidence="2" id="KW-0812">Transmembrane</keyword>
<gene>
    <name evidence="3" type="ORF">BDA99DRAFT_534996</name>
</gene>
<keyword evidence="4" id="KW-1185">Reference proteome</keyword>
<protein>
    <submittedName>
        <fullName evidence="3">Uncharacterized protein</fullName>
    </submittedName>
</protein>
<dbReference type="AlphaFoldDB" id="A0AAD5KDV5"/>
<keyword evidence="2" id="KW-1133">Transmembrane helix</keyword>
<evidence type="ECO:0000256" key="2">
    <source>
        <dbReference type="SAM" id="Phobius"/>
    </source>
</evidence>
<dbReference type="Proteomes" id="UP001209540">
    <property type="component" value="Unassembled WGS sequence"/>
</dbReference>
<evidence type="ECO:0000313" key="4">
    <source>
        <dbReference type="Proteomes" id="UP001209540"/>
    </source>
</evidence>
<evidence type="ECO:0000256" key="1">
    <source>
        <dbReference type="SAM" id="MobiDB-lite"/>
    </source>
</evidence>
<organism evidence="3 4">
    <name type="scientific">Phascolomyces articulosus</name>
    <dbReference type="NCBI Taxonomy" id="60185"/>
    <lineage>
        <taxon>Eukaryota</taxon>
        <taxon>Fungi</taxon>
        <taxon>Fungi incertae sedis</taxon>
        <taxon>Mucoromycota</taxon>
        <taxon>Mucoromycotina</taxon>
        <taxon>Mucoromycetes</taxon>
        <taxon>Mucorales</taxon>
        <taxon>Lichtheimiaceae</taxon>
        <taxon>Phascolomyces</taxon>
    </lineage>
</organism>
<evidence type="ECO:0000313" key="3">
    <source>
        <dbReference type="EMBL" id="KAI9268904.1"/>
    </source>
</evidence>
<feature type="region of interest" description="Disordered" evidence="1">
    <location>
        <begin position="1"/>
        <end position="21"/>
    </location>
</feature>
<proteinExistence type="predicted"/>